<evidence type="ECO:0000313" key="1">
    <source>
        <dbReference type="EMBL" id="NHE58413.1"/>
    </source>
</evidence>
<dbReference type="EMBL" id="JAANYN010000007">
    <property type="protein sequence ID" value="NHE58413.1"/>
    <property type="molecule type" value="Genomic_DNA"/>
</dbReference>
<accession>A0ABX0HDJ8</accession>
<organism evidence="1 2">
    <name type="scientific">Cyclobacterium plantarum</name>
    <dbReference type="NCBI Taxonomy" id="2716263"/>
    <lineage>
        <taxon>Bacteria</taxon>
        <taxon>Pseudomonadati</taxon>
        <taxon>Bacteroidota</taxon>
        <taxon>Cytophagia</taxon>
        <taxon>Cytophagales</taxon>
        <taxon>Cyclobacteriaceae</taxon>
        <taxon>Cyclobacterium</taxon>
    </lineage>
</organism>
<keyword evidence="2" id="KW-1185">Reference proteome</keyword>
<protein>
    <recommendedName>
        <fullName evidence="3">Tetratricopeptide repeat protein</fullName>
    </recommendedName>
</protein>
<dbReference type="NCBIfam" id="NF047558">
    <property type="entry name" value="TPR_END_plus"/>
    <property type="match status" value="1"/>
</dbReference>
<name>A0ABX0HDJ8_9BACT</name>
<gene>
    <name evidence="1" type="ORF">G9Q97_16515</name>
</gene>
<dbReference type="RefSeq" id="WP_166148783.1">
    <property type="nucleotide sequence ID" value="NZ_JAANYN010000007.1"/>
</dbReference>
<evidence type="ECO:0008006" key="3">
    <source>
        <dbReference type="Google" id="ProtNLM"/>
    </source>
</evidence>
<comment type="caution">
    <text evidence="1">The sequence shown here is derived from an EMBL/GenBank/DDBJ whole genome shotgun (WGS) entry which is preliminary data.</text>
</comment>
<reference evidence="1 2" key="1">
    <citation type="submission" date="2020-03" db="EMBL/GenBank/DDBJ databases">
        <title>Cyclobacterium plantarum sp. nov., a marine bacterium isolated from a coastal-marine wetland.</title>
        <authorList>
            <person name="Sanchez-Porro C."/>
            <person name="Ventosa A."/>
            <person name="Amoozegar M."/>
        </authorList>
    </citation>
    <scope>NUCLEOTIDE SEQUENCE [LARGE SCALE GENOMIC DNA]</scope>
    <source>
        <strain evidence="1 2">GBPx2</strain>
    </source>
</reference>
<dbReference type="Proteomes" id="UP000649799">
    <property type="component" value="Unassembled WGS sequence"/>
</dbReference>
<evidence type="ECO:0000313" key="2">
    <source>
        <dbReference type="Proteomes" id="UP000649799"/>
    </source>
</evidence>
<proteinExistence type="predicted"/>
<sequence length="91" mass="10962">MTVKVLRGETEGVLEVLKNSHYIDPCDPAALYSLMNRPDEAIHFLQKGLEEKSSMMVSLKYWWVWDNIREDKRFQEIYFQMNFQDHKAHRQ</sequence>